<dbReference type="EMBL" id="AMQN01000361">
    <property type="status" value="NOT_ANNOTATED_CDS"/>
    <property type="molecule type" value="Genomic_DNA"/>
</dbReference>
<evidence type="ECO:0000256" key="6">
    <source>
        <dbReference type="ARBA" id="ARBA00023136"/>
    </source>
</evidence>
<keyword evidence="4 10" id="KW-1133">Transmembrane helix</keyword>
<comment type="subcellular location">
    <subcellularLocation>
        <location evidence="1">Cell membrane</location>
        <topology evidence="1">Multi-pass membrane protein</topology>
    </subcellularLocation>
</comment>
<proteinExistence type="predicted"/>
<reference evidence="13 15" key="2">
    <citation type="journal article" date="2013" name="Nature">
        <title>Insights into bilaterian evolution from three spiralian genomes.</title>
        <authorList>
            <person name="Simakov O."/>
            <person name="Marletaz F."/>
            <person name="Cho S.J."/>
            <person name="Edsinger-Gonzales E."/>
            <person name="Havlak P."/>
            <person name="Hellsten U."/>
            <person name="Kuo D.H."/>
            <person name="Larsson T."/>
            <person name="Lv J."/>
            <person name="Arendt D."/>
            <person name="Savage R."/>
            <person name="Osoegawa K."/>
            <person name="de Jong P."/>
            <person name="Grimwood J."/>
            <person name="Chapman J.A."/>
            <person name="Shapiro H."/>
            <person name="Aerts A."/>
            <person name="Otillar R.P."/>
            <person name="Terry A.Y."/>
            <person name="Boore J.L."/>
            <person name="Grigoriev I.V."/>
            <person name="Lindberg D.R."/>
            <person name="Seaver E.C."/>
            <person name="Weisblat D.A."/>
            <person name="Putnam N.H."/>
            <person name="Rokhsar D.S."/>
        </authorList>
    </citation>
    <scope>NUCLEOTIDE SEQUENCE</scope>
    <source>
        <strain evidence="13 15">I ESC-2004</strain>
    </source>
</reference>
<evidence type="ECO:0000256" key="1">
    <source>
        <dbReference type="ARBA" id="ARBA00004651"/>
    </source>
</evidence>
<evidence type="ECO:0000256" key="11">
    <source>
        <dbReference type="SAM" id="SignalP"/>
    </source>
</evidence>
<keyword evidence="9" id="KW-0807">Transducer</keyword>
<evidence type="ECO:0000256" key="8">
    <source>
        <dbReference type="ARBA" id="ARBA00023170"/>
    </source>
</evidence>
<evidence type="ECO:0000256" key="7">
    <source>
        <dbReference type="ARBA" id="ARBA00023157"/>
    </source>
</evidence>
<keyword evidence="15" id="KW-1185">Reference proteome</keyword>
<feature type="signal peptide" evidence="11">
    <location>
        <begin position="1"/>
        <end position="16"/>
    </location>
</feature>
<keyword evidence="2" id="KW-1003">Cell membrane</keyword>
<feature type="domain" description="G-protein coupled receptors family 1 profile" evidence="12">
    <location>
        <begin position="14"/>
        <end position="161"/>
    </location>
</feature>
<dbReference type="GO" id="GO:0001591">
    <property type="term" value="F:dopamine neurotransmitter receptor activity, coupled via Gi/Go"/>
    <property type="evidence" value="ECO:0007669"/>
    <property type="project" value="TreeGrafter"/>
</dbReference>
<dbReference type="OrthoDB" id="6327515at2759"/>
<dbReference type="EnsemblMetazoa" id="CapteT54441">
    <property type="protein sequence ID" value="CapteP54441"/>
    <property type="gene ID" value="CapteG54441"/>
</dbReference>
<evidence type="ECO:0000313" key="13">
    <source>
        <dbReference type="EMBL" id="ELT91944.1"/>
    </source>
</evidence>
<feature type="chain" id="PRO_5008786917" description="G-protein coupled receptors family 1 profile domain-containing protein" evidence="11">
    <location>
        <begin position="17"/>
        <end position="263"/>
    </location>
</feature>
<reference evidence="15" key="1">
    <citation type="submission" date="2012-12" db="EMBL/GenBank/DDBJ databases">
        <authorList>
            <person name="Hellsten U."/>
            <person name="Grimwood J."/>
            <person name="Chapman J.A."/>
            <person name="Shapiro H."/>
            <person name="Aerts A."/>
            <person name="Otillar R.P."/>
            <person name="Terry A.Y."/>
            <person name="Boore J.L."/>
            <person name="Simakov O."/>
            <person name="Marletaz F."/>
            <person name="Cho S.-J."/>
            <person name="Edsinger-Gonzales E."/>
            <person name="Havlak P."/>
            <person name="Kuo D.-H."/>
            <person name="Larsson T."/>
            <person name="Lv J."/>
            <person name="Arendt D."/>
            <person name="Savage R."/>
            <person name="Osoegawa K."/>
            <person name="de Jong P."/>
            <person name="Lindberg D.R."/>
            <person name="Seaver E.C."/>
            <person name="Weisblat D.A."/>
            <person name="Putnam N.H."/>
            <person name="Grigoriev I.V."/>
            <person name="Rokhsar D.S."/>
        </authorList>
    </citation>
    <scope>NUCLEOTIDE SEQUENCE</scope>
    <source>
        <strain evidence="15">I ESC-2004</strain>
    </source>
</reference>
<protein>
    <recommendedName>
        <fullName evidence="12">G-protein coupled receptors family 1 profile domain-containing protein</fullName>
    </recommendedName>
</protein>
<dbReference type="EMBL" id="KB310317">
    <property type="protein sequence ID" value="ELT91944.1"/>
    <property type="molecule type" value="Genomic_DNA"/>
</dbReference>
<dbReference type="AlphaFoldDB" id="R7TDZ8"/>
<dbReference type="GO" id="GO:0005886">
    <property type="term" value="C:plasma membrane"/>
    <property type="evidence" value="ECO:0007669"/>
    <property type="project" value="UniProtKB-SubCell"/>
</dbReference>
<evidence type="ECO:0000313" key="15">
    <source>
        <dbReference type="Proteomes" id="UP000014760"/>
    </source>
</evidence>
<evidence type="ECO:0000256" key="4">
    <source>
        <dbReference type="ARBA" id="ARBA00022989"/>
    </source>
</evidence>
<accession>R7TDZ8</accession>
<evidence type="ECO:0000256" key="3">
    <source>
        <dbReference type="ARBA" id="ARBA00022692"/>
    </source>
</evidence>
<feature type="non-terminal residue" evidence="13">
    <location>
        <position position="1"/>
    </location>
</feature>
<keyword evidence="6 10" id="KW-0472">Membrane</keyword>
<evidence type="ECO:0000256" key="5">
    <source>
        <dbReference type="ARBA" id="ARBA00023040"/>
    </source>
</evidence>
<dbReference type="GO" id="GO:0004930">
    <property type="term" value="F:G protein-coupled receptor activity"/>
    <property type="evidence" value="ECO:0007669"/>
    <property type="project" value="UniProtKB-KW"/>
</dbReference>
<dbReference type="SUPFAM" id="SSF81321">
    <property type="entry name" value="Family A G protein-coupled receptor-like"/>
    <property type="match status" value="1"/>
</dbReference>
<dbReference type="STRING" id="283909.R7TDZ8"/>
<dbReference type="PROSITE" id="PS50262">
    <property type="entry name" value="G_PROTEIN_RECEP_F1_2"/>
    <property type="match status" value="1"/>
</dbReference>
<keyword evidence="7" id="KW-1015">Disulfide bond</keyword>
<evidence type="ECO:0000256" key="9">
    <source>
        <dbReference type="ARBA" id="ARBA00023224"/>
    </source>
</evidence>
<dbReference type="PRINTS" id="PR00237">
    <property type="entry name" value="GPCRRHODOPSN"/>
</dbReference>
<dbReference type="PANTHER" id="PTHR24248">
    <property type="entry name" value="ADRENERGIC RECEPTOR-RELATED G-PROTEIN COUPLED RECEPTOR"/>
    <property type="match status" value="1"/>
</dbReference>
<evidence type="ECO:0000259" key="12">
    <source>
        <dbReference type="PROSITE" id="PS50262"/>
    </source>
</evidence>
<name>R7TDZ8_CAPTE</name>
<dbReference type="GO" id="GO:0045202">
    <property type="term" value="C:synapse"/>
    <property type="evidence" value="ECO:0007669"/>
    <property type="project" value="GOC"/>
</dbReference>
<feature type="transmembrane region" description="Helical" evidence="10">
    <location>
        <begin position="36"/>
        <end position="59"/>
    </location>
</feature>
<gene>
    <name evidence="13" type="ORF">CAPTEDRAFT_54441</name>
</gene>
<evidence type="ECO:0000256" key="10">
    <source>
        <dbReference type="SAM" id="Phobius"/>
    </source>
</evidence>
<dbReference type="PANTHER" id="PTHR24248:SF125">
    <property type="entry name" value="DOPAMINE D2-LIKE RECEPTOR"/>
    <property type="match status" value="1"/>
</dbReference>
<dbReference type="Pfam" id="PF00001">
    <property type="entry name" value="7tm_1"/>
    <property type="match status" value="1"/>
</dbReference>
<dbReference type="Gene3D" id="1.20.1070.10">
    <property type="entry name" value="Rhodopsin 7-helix transmembrane proteins"/>
    <property type="match status" value="2"/>
</dbReference>
<evidence type="ECO:0000256" key="2">
    <source>
        <dbReference type="ARBA" id="ARBA00022475"/>
    </source>
</evidence>
<feature type="transmembrane region" description="Helical" evidence="10">
    <location>
        <begin position="193"/>
        <end position="217"/>
    </location>
</feature>
<sequence>ALGLVAILLWTVVSNALVCASVKVEKRLRNMPHYFLVSMATLHITMATLVMPPAIIVLYKGAFVYGEELCKAWVTLELVFCNCTCLHVAFLSMDTFLRLKDPQHRLQAPPAACSLLLWLAAPWAISAVQGVAHVTSFSGHTNLAFVEHLGSATDQSSSCTLLLRDGGVSTPVAEEDRCCPDEWLRHEYALSRLTICLLACCVAPWLPYALSNIVFAVCESCMASASQYSVLKWLAYCSAASAPLAQLRFSDGFRQTVCRILSC</sequence>
<keyword evidence="5" id="KW-0297">G-protein coupled receptor</keyword>
<keyword evidence="3 10" id="KW-0812">Transmembrane</keyword>
<organism evidence="13">
    <name type="scientific">Capitella teleta</name>
    <name type="common">Polychaete worm</name>
    <dbReference type="NCBI Taxonomy" id="283909"/>
    <lineage>
        <taxon>Eukaryota</taxon>
        <taxon>Metazoa</taxon>
        <taxon>Spiralia</taxon>
        <taxon>Lophotrochozoa</taxon>
        <taxon>Annelida</taxon>
        <taxon>Polychaeta</taxon>
        <taxon>Sedentaria</taxon>
        <taxon>Scolecida</taxon>
        <taxon>Capitellidae</taxon>
        <taxon>Capitella</taxon>
    </lineage>
</organism>
<dbReference type="Proteomes" id="UP000014760">
    <property type="component" value="Unassembled WGS sequence"/>
</dbReference>
<dbReference type="HOGENOM" id="CLU_1059928_0_0_1"/>
<evidence type="ECO:0000313" key="14">
    <source>
        <dbReference type="EnsemblMetazoa" id="CapteP54441"/>
    </source>
</evidence>
<feature type="non-terminal residue" evidence="13">
    <location>
        <position position="263"/>
    </location>
</feature>
<reference evidence="14" key="3">
    <citation type="submission" date="2015-06" db="UniProtKB">
        <authorList>
            <consortium name="EnsemblMetazoa"/>
        </authorList>
    </citation>
    <scope>IDENTIFICATION</scope>
</reference>
<dbReference type="InterPro" id="IPR000276">
    <property type="entry name" value="GPCR_Rhodpsn"/>
</dbReference>
<keyword evidence="11" id="KW-0732">Signal</keyword>
<keyword evidence="8" id="KW-0675">Receptor</keyword>
<dbReference type="InterPro" id="IPR017452">
    <property type="entry name" value="GPCR_Rhodpsn_7TM"/>
</dbReference>